<keyword evidence="2" id="KW-0539">Nucleus</keyword>
<organism evidence="4 5">
    <name type="scientific">Loxostege sticticalis</name>
    <name type="common">Beet webworm moth</name>
    <dbReference type="NCBI Taxonomy" id="481309"/>
    <lineage>
        <taxon>Eukaryota</taxon>
        <taxon>Metazoa</taxon>
        <taxon>Ecdysozoa</taxon>
        <taxon>Arthropoda</taxon>
        <taxon>Hexapoda</taxon>
        <taxon>Insecta</taxon>
        <taxon>Pterygota</taxon>
        <taxon>Neoptera</taxon>
        <taxon>Endopterygota</taxon>
        <taxon>Lepidoptera</taxon>
        <taxon>Glossata</taxon>
        <taxon>Ditrysia</taxon>
        <taxon>Pyraloidea</taxon>
        <taxon>Crambidae</taxon>
        <taxon>Pyraustinae</taxon>
        <taxon>Loxostege</taxon>
    </lineage>
</organism>
<dbReference type="GO" id="GO:0004518">
    <property type="term" value="F:nuclease activity"/>
    <property type="evidence" value="ECO:0007669"/>
    <property type="project" value="UniProtKB-KW"/>
</dbReference>
<comment type="cofactor">
    <cofactor evidence="2">
        <name>a divalent metal cation</name>
        <dbReference type="ChEBI" id="CHEBI:60240"/>
    </cofactor>
</comment>
<keyword evidence="2" id="KW-0378">Hydrolase</keyword>
<evidence type="ECO:0000259" key="3">
    <source>
        <dbReference type="Pfam" id="PF08652"/>
    </source>
</evidence>
<comment type="caution">
    <text evidence="4">The sequence shown here is derived from an EMBL/GenBank/DDBJ whole genome shotgun (WGS) entry which is preliminary data.</text>
</comment>
<comment type="function">
    <text evidence="2">Decapping enzyme for NAD-capped RNAs: specifically hydrolyzes the nicotinamide adenine dinucleotide (NAD) cap from a subset of RNAs by removing the entire NAD moiety from the 5'-end of an NAD-capped RNA.</text>
</comment>
<name>A0ABD0TLK7_LOXSC</name>
<proteinExistence type="inferred from homology"/>
<dbReference type="PANTHER" id="PTHR12395">
    <property type="entry name" value="DOM-3 RELATED"/>
    <property type="match status" value="1"/>
</dbReference>
<keyword evidence="2" id="KW-0540">Nuclease</keyword>
<comment type="similarity">
    <text evidence="1 2">Belongs to the DXO/Dom3Z family.</text>
</comment>
<dbReference type="PANTHER" id="PTHR12395:SF9">
    <property type="entry name" value="DECAPPING AND EXORIBONUCLEASE PROTEIN"/>
    <property type="match status" value="1"/>
</dbReference>
<keyword evidence="2" id="KW-0479">Metal-binding</keyword>
<keyword evidence="2" id="KW-0694">RNA-binding</keyword>
<dbReference type="GO" id="GO:0005634">
    <property type="term" value="C:nucleus"/>
    <property type="evidence" value="ECO:0007669"/>
    <property type="project" value="UniProtKB-SubCell"/>
</dbReference>
<dbReference type="GO" id="GO:0000166">
    <property type="term" value="F:nucleotide binding"/>
    <property type="evidence" value="ECO:0007669"/>
    <property type="project" value="UniProtKB-KW"/>
</dbReference>
<dbReference type="EC" id="3.6.1.-" evidence="2"/>
<dbReference type="GO" id="GO:0046872">
    <property type="term" value="F:metal ion binding"/>
    <property type="evidence" value="ECO:0007669"/>
    <property type="project" value="UniProtKB-KW"/>
</dbReference>
<accession>A0ABD0TLK7</accession>
<evidence type="ECO:0000256" key="2">
    <source>
        <dbReference type="RuleBase" id="RU367113"/>
    </source>
</evidence>
<dbReference type="GO" id="GO:0003723">
    <property type="term" value="F:RNA binding"/>
    <property type="evidence" value="ECO:0007669"/>
    <property type="project" value="UniProtKB-KW"/>
</dbReference>
<dbReference type="Pfam" id="PF08652">
    <property type="entry name" value="RAI1"/>
    <property type="match status" value="1"/>
</dbReference>
<sequence>MQPELHTHADIYSKKFPTFGRPKVIGYIGLENLMFAKCVQNKKVHFDLNLHSEKAIRKPNDRDVKLDDLSYFLVQNETRLDFPLETQLNNCKIFCYRGLMTCVACTPYENREPWKIVAILHKGNIYLCARDTEEKLIQKHNMTEQDQKFTSWGYKFEQYMLSEHPDSEPNPDVPVDETKEFSLVLTTTLNQHTIVYGAEMDGIRCDKSSVPPAPDAERGAEEIISYLSDKEFVELKTNRHIQFARQETSFKRFKTKKWWCQSFLVGIDTILCGFRDDNGIVEELKVFPVRELAKMSERFWKPNVCFNFLDTFFTFVKRCLSRKIKHLHGEQGLKNLQMLPMISLLLEWKPGMPVMVSENYAYEDDPIFPQYFLDNYRKSLSRRTGYRDVIISNILYDSIL</sequence>
<gene>
    <name evidence="4" type="ORF">ABMA28_012014</name>
</gene>
<dbReference type="InterPro" id="IPR013961">
    <property type="entry name" value="RAI1"/>
</dbReference>
<evidence type="ECO:0000313" key="5">
    <source>
        <dbReference type="Proteomes" id="UP001549921"/>
    </source>
</evidence>
<evidence type="ECO:0000313" key="4">
    <source>
        <dbReference type="EMBL" id="KAL0850135.1"/>
    </source>
</evidence>
<dbReference type="Proteomes" id="UP001549921">
    <property type="component" value="Unassembled WGS sequence"/>
</dbReference>
<protein>
    <recommendedName>
        <fullName evidence="2">Decapping nuclease</fullName>
        <ecNumber evidence="2">3.6.1.-</ecNumber>
    </recommendedName>
</protein>
<evidence type="ECO:0000256" key="1">
    <source>
        <dbReference type="ARBA" id="ARBA00006562"/>
    </source>
</evidence>
<dbReference type="GO" id="GO:0016787">
    <property type="term" value="F:hydrolase activity"/>
    <property type="evidence" value="ECO:0007669"/>
    <property type="project" value="UniProtKB-KW"/>
</dbReference>
<keyword evidence="2" id="KW-0547">Nucleotide-binding</keyword>
<dbReference type="AlphaFoldDB" id="A0ABD0TLK7"/>
<reference evidence="4 5" key="1">
    <citation type="submission" date="2024-06" db="EMBL/GenBank/DDBJ databases">
        <title>A chromosome-level genome assembly of beet webworm, Loxostege sticticalis.</title>
        <authorList>
            <person name="Zhang Y."/>
        </authorList>
    </citation>
    <scope>NUCLEOTIDE SEQUENCE [LARGE SCALE GENOMIC DNA]</scope>
    <source>
        <strain evidence="4">AQ028</strain>
        <tissue evidence="4">Male pupae</tissue>
    </source>
</reference>
<dbReference type="EMBL" id="JBEDNZ010000003">
    <property type="protein sequence ID" value="KAL0850135.1"/>
    <property type="molecule type" value="Genomic_DNA"/>
</dbReference>
<comment type="subcellular location">
    <subcellularLocation>
        <location evidence="2">Nucleus</location>
    </subcellularLocation>
</comment>
<dbReference type="InterPro" id="IPR039039">
    <property type="entry name" value="RAI1-like_fam"/>
</dbReference>
<feature type="domain" description="RAI1-like" evidence="3">
    <location>
        <begin position="42"/>
        <end position="322"/>
    </location>
</feature>